<dbReference type="InterPro" id="IPR046462">
    <property type="entry name" value="TerL_nuclease"/>
</dbReference>
<feature type="domain" description="Terminase large subunit-like endonuclease" evidence="2">
    <location>
        <begin position="250"/>
        <end position="529"/>
    </location>
</feature>
<dbReference type="GO" id="GO:0004519">
    <property type="term" value="F:endonuclease activity"/>
    <property type="evidence" value="ECO:0007669"/>
    <property type="project" value="InterPro"/>
</dbReference>
<accession>A0A6M1PDI2</accession>
<evidence type="ECO:0000313" key="3">
    <source>
        <dbReference type="EMBL" id="NGM81297.1"/>
    </source>
</evidence>
<organism evidence="3 4">
    <name type="scientific">Paenibacillus apii</name>
    <dbReference type="NCBI Taxonomy" id="1850370"/>
    <lineage>
        <taxon>Bacteria</taxon>
        <taxon>Bacillati</taxon>
        <taxon>Bacillota</taxon>
        <taxon>Bacilli</taxon>
        <taxon>Bacillales</taxon>
        <taxon>Paenibacillaceae</taxon>
        <taxon>Paenibacillus</taxon>
    </lineage>
</organism>
<dbReference type="InterPro" id="IPR027417">
    <property type="entry name" value="P-loop_NTPase"/>
</dbReference>
<dbReference type="Pfam" id="PF20441">
    <property type="entry name" value="TerL_nuclease"/>
    <property type="match status" value="1"/>
</dbReference>
<evidence type="ECO:0000313" key="4">
    <source>
        <dbReference type="Proteomes" id="UP000480151"/>
    </source>
</evidence>
<dbReference type="EMBL" id="JAAKGU010000001">
    <property type="protein sequence ID" value="NGM81297.1"/>
    <property type="molecule type" value="Genomic_DNA"/>
</dbReference>
<sequence>MNEFARKQIEIQTSGDIESWINELKAKYDDEKYYFDAAEARKFRDFISKLELDKGKKGQKIRLLKFQFVICTSIICVKKRVNGFRRYREAHINIPRKNGKGFIISCIITYLYYCKNEFGSAILVTANTTKQASELFDTIKYMISNNHTLKKYVKIRDSRKVIEKKNMNSKLQVISSDASNADSYAGLYCILDEIHESKNGNLYDKLRTGMGIWDEPLLITLTTASSGNDPNNLEMELYNYAKDIEAGRTTNESFYYAIFEAERNCKLDDEEQWFKANPALGNFRKYDDLVDLANKAKQLKTREAAFRRLYLNQHISLDGETAINMNLWRNCLADIKLEEFYGKPCWIGLDMSAVNDITALVQVFYDEDQDKYIIYPHLFTPKETIAERSERDNVRYDVFVQKGYITALDGQFINFEQLHSYIKELNGLFQVEEIGFDRWGAIGIISALEKNFTVVTMGQGGATMAPAINDFENLLMENRLIVANNPVLTWMAGNVVATDKNGMKYDKKKSKYKIDGIIALLMGLSRAVANNSIETINLNDLITDEYLKELGW</sequence>
<dbReference type="InterPro" id="IPR005021">
    <property type="entry name" value="Terminase_largesu-like"/>
</dbReference>
<reference evidence="3 4" key="1">
    <citation type="submission" date="2020-02" db="EMBL/GenBank/DDBJ databases">
        <authorList>
            <person name="Gao J."/>
            <person name="Sun J."/>
        </authorList>
    </citation>
    <scope>NUCLEOTIDE SEQUENCE [LARGE SCALE GENOMIC DNA]</scope>
    <source>
        <strain evidence="3 4">7124</strain>
    </source>
</reference>
<gene>
    <name evidence="3" type="ORF">G5B47_02595</name>
</gene>
<dbReference type="AlphaFoldDB" id="A0A6M1PDI2"/>
<comment type="caution">
    <text evidence="3">The sequence shown here is derived from an EMBL/GenBank/DDBJ whole genome shotgun (WGS) entry which is preliminary data.</text>
</comment>
<dbReference type="Proteomes" id="UP000480151">
    <property type="component" value="Unassembled WGS sequence"/>
</dbReference>
<dbReference type="Pfam" id="PF03354">
    <property type="entry name" value="TerL_ATPase"/>
    <property type="match status" value="1"/>
</dbReference>
<dbReference type="PANTHER" id="PTHR41287">
    <property type="match status" value="1"/>
</dbReference>
<dbReference type="Gene3D" id="3.30.420.240">
    <property type="match status" value="1"/>
</dbReference>
<name>A0A6M1PDI2_9BACL</name>
<evidence type="ECO:0000259" key="2">
    <source>
        <dbReference type="Pfam" id="PF20441"/>
    </source>
</evidence>
<evidence type="ECO:0000259" key="1">
    <source>
        <dbReference type="Pfam" id="PF03354"/>
    </source>
</evidence>
<dbReference type="RefSeq" id="WP_165094006.1">
    <property type="nucleotide sequence ID" value="NZ_JAAKGU010000001.1"/>
</dbReference>
<feature type="domain" description="Terminase large subunit-like ATPase" evidence="1">
    <location>
        <begin position="66"/>
        <end position="242"/>
    </location>
</feature>
<dbReference type="InterPro" id="IPR046461">
    <property type="entry name" value="TerL_ATPase"/>
</dbReference>
<proteinExistence type="predicted"/>
<keyword evidence="4" id="KW-1185">Reference proteome</keyword>
<protein>
    <submittedName>
        <fullName evidence="3">Terminase large subunit</fullName>
    </submittedName>
</protein>
<dbReference type="PANTHER" id="PTHR41287:SF1">
    <property type="entry name" value="PROTEIN YMFN"/>
    <property type="match status" value="1"/>
</dbReference>
<dbReference type="Gene3D" id="3.40.50.300">
    <property type="entry name" value="P-loop containing nucleotide triphosphate hydrolases"/>
    <property type="match status" value="1"/>
</dbReference>